<sequence>MKGWPSEVFTSAVNSDFMQDTAGTVVAGIDLITSILIVKLIYFLRNQAEVYCLWKVRVDEEGLGRTRTCLELLDEAFILIRKVIKQNTKNDQNTKSDWLELNDYQAVNRVNPANIGGKDKQQMFSLTVRGTYPLQPLFGLQGAAERFETEYIYVQEPNGQNLNSLLST</sequence>
<reference evidence="3" key="1">
    <citation type="submission" date="2014-09" db="EMBL/GenBank/DDBJ databases">
        <authorList>
            <person name="Sharma Rahul"/>
            <person name="Thines Marco"/>
        </authorList>
    </citation>
    <scope>NUCLEOTIDE SEQUENCE [LARGE SCALE GENOMIC DNA]</scope>
</reference>
<evidence type="ECO:0000313" key="3">
    <source>
        <dbReference type="Proteomes" id="UP000054928"/>
    </source>
</evidence>
<keyword evidence="3" id="KW-1185">Reference proteome</keyword>
<dbReference type="Proteomes" id="UP000054928">
    <property type="component" value="Unassembled WGS sequence"/>
</dbReference>
<organism evidence="2 3">
    <name type="scientific">Plasmopara halstedii</name>
    <name type="common">Downy mildew of sunflower</name>
    <dbReference type="NCBI Taxonomy" id="4781"/>
    <lineage>
        <taxon>Eukaryota</taxon>
        <taxon>Sar</taxon>
        <taxon>Stramenopiles</taxon>
        <taxon>Oomycota</taxon>
        <taxon>Peronosporomycetes</taxon>
        <taxon>Peronosporales</taxon>
        <taxon>Peronosporaceae</taxon>
        <taxon>Plasmopara</taxon>
    </lineage>
</organism>
<feature type="transmembrane region" description="Helical" evidence="1">
    <location>
        <begin position="25"/>
        <end position="44"/>
    </location>
</feature>
<protein>
    <submittedName>
        <fullName evidence="2">Uncharacterized protein</fullName>
    </submittedName>
</protein>
<dbReference type="AlphaFoldDB" id="A0A0P1AQR6"/>
<proteinExistence type="predicted"/>
<dbReference type="EMBL" id="CCYD01000653">
    <property type="protein sequence ID" value="CEG43217.1"/>
    <property type="molecule type" value="Genomic_DNA"/>
</dbReference>
<keyword evidence="1" id="KW-0472">Membrane</keyword>
<evidence type="ECO:0000313" key="2">
    <source>
        <dbReference type="EMBL" id="CEG43217.1"/>
    </source>
</evidence>
<dbReference type="RefSeq" id="XP_024579586.1">
    <property type="nucleotide sequence ID" value="XM_024729184.1"/>
</dbReference>
<evidence type="ECO:0000256" key="1">
    <source>
        <dbReference type="SAM" id="Phobius"/>
    </source>
</evidence>
<dbReference type="GeneID" id="36408484"/>
<keyword evidence="1" id="KW-1133">Transmembrane helix</keyword>
<name>A0A0P1AQR6_PLAHL</name>
<keyword evidence="1" id="KW-0812">Transmembrane</keyword>
<accession>A0A0P1AQR6</accession>